<dbReference type="AlphaFoldDB" id="A0A134BCY3"/>
<proteinExistence type="predicted"/>
<dbReference type="PATRIC" id="fig|322095.3.peg.374"/>
<dbReference type="Proteomes" id="UP000070224">
    <property type="component" value="Unassembled WGS sequence"/>
</dbReference>
<keyword evidence="2" id="KW-1185">Reference proteome</keyword>
<sequence>MVATAAICRIYAEAFLPAVLGSREVRRCKVLIGWGKQINKAGALPWINNRTFAKEPYDSDRLE</sequence>
<evidence type="ECO:0000313" key="1">
    <source>
        <dbReference type="EMBL" id="KXB77778.1"/>
    </source>
</evidence>
<name>A0A134BCY3_9PORP</name>
<accession>A0A134BCY3</accession>
<dbReference type="STRING" id="322095.HMPREF3185_00376"/>
<gene>
    <name evidence="1" type="ORF">HMPREF3185_00376</name>
</gene>
<protein>
    <submittedName>
        <fullName evidence="1">Uncharacterized protein</fullName>
    </submittedName>
</protein>
<reference evidence="2" key="1">
    <citation type="submission" date="2016-01" db="EMBL/GenBank/DDBJ databases">
        <authorList>
            <person name="Mitreva M."/>
            <person name="Pepin K.H."/>
            <person name="Mihindukulasuriya K.A."/>
            <person name="Fulton R."/>
            <person name="Fronick C."/>
            <person name="O'Laughlin M."/>
            <person name="Miner T."/>
            <person name="Herter B."/>
            <person name="Rosa B.A."/>
            <person name="Cordes M."/>
            <person name="Tomlinson C."/>
            <person name="Wollam A."/>
            <person name="Palsikar V.B."/>
            <person name="Mardis E.R."/>
            <person name="Wilson R.K."/>
        </authorList>
    </citation>
    <scope>NUCLEOTIDE SEQUENCE [LARGE SCALE GENOMIC DNA]</scope>
    <source>
        <strain evidence="2">KA00683</strain>
    </source>
</reference>
<evidence type="ECO:0000313" key="2">
    <source>
        <dbReference type="Proteomes" id="UP000070224"/>
    </source>
</evidence>
<organism evidence="1 2">
    <name type="scientific">Porphyromonas somerae</name>
    <dbReference type="NCBI Taxonomy" id="322095"/>
    <lineage>
        <taxon>Bacteria</taxon>
        <taxon>Pseudomonadati</taxon>
        <taxon>Bacteroidota</taxon>
        <taxon>Bacteroidia</taxon>
        <taxon>Bacteroidales</taxon>
        <taxon>Porphyromonadaceae</taxon>
        <taxon>Porphyromonas</taxon>
    </lineage>
</organism>
<dbReference type="EMBL" id="LSDK01000028">
    <property type="protein sequence ID" value="KXB77778.1"/>
    <property type="molecule type" value="Genomic_DNA"/>
</dbReference>
<comment type="caution">
    <text evidence="1">The sequence shown here is derived from an EMBL/GenBank/DDBJ whole genome shotgun (WGS) entry which is preliminary data.</text>
</comment>